<keyword evidence="5" id="KW-1185">Reference proteome</keyword>
<dbReference type="Pfam" id="PF10415">
    <property type="entry name" value="FumaraseC_C"/>
    <property type="match status" value="1"/>
</dbReference>
<evidence type="ECO:0000259" key="2">
    <source>
        <dbReference type="Pfam" id="PF00206"/>
    </source>
</evidence>
<proteinExistence type="predicted"/>
<organism evidence="4 5">
    <name type="scientific">Marinobacterium weihaiense</name>
    <dbReference type="NCBI Taxonomy" id="2851016"/>
    <lineage>
        <taxon>Bacteria</taxon>
        <taxon>Pseudomonadati</taxon>
        <taxon>Pseudomonadota</taxon>
        <taxon>Gammaproteobacteria</taxon>
        <taxon>Oceanospirillales</taxon>
        <taxon>Oceanospirillaceae</taxon>
        <taxon>Marinobacterium</taxon>
    </lineage>
</organism>
<protein>
    <submittedName>
        <fullName evidence="4">Aspartate ammonia-lyase</fullName>
    </submittedName>
</protein>
<dbReference type="Pfam" id="PF00206">
    <property type="entry name" value="Lyase_1"/>
    <property type="match status" value="1"/>
</dbReference>
<name>A0ABS6MBK2_9GAMM</name>
<dbReference type="EMBL" id="JAHQZT010000011">
    <property type="protein sequence ID" value="MBV0933697.1"/>
    <property type="molecule type" value="Genomic_DNA"/>
</dbReference>
<evidence type="ECO:0000259" key="3">
    <source>
        <dbReference type="Pfam" id="PF10415"/>
    </source>
</evidence>
<dbReference type="InterPro" id="IPR022761">
    <property type="entry name" value="Fumarate_lyase_N"/>
</dbReference>
<dbReference type="Proteomes" id="UP000755551">
    <property type="component" value="Unassembled WGS sequence"/>
</dbReference>
<evidence type="ECO:0000313" key="5">
    <source>
        <dbReference type="Proteomes" id="UP000755551"/>
    </source>
</evidence>
<dbReference type="InterPro" id="IPR018951">
    <property type="entry name" value="Fumarase_C_C"/>
</dbReference>
<gene>
    <name evidence="4" type="ORF">KTN04_10140</name>
</gene>
<dbReference type="CDD" id="cd01357">
    <property type="entry name" value="Aspartase"/>
    <property type="match status" value="1"/>
</dbReference>
<sequence length="467" mass="49632">MKTRIEHDLLGDLAVPAEAWYGIQTQRALDNFAITGVPISHFPALVRALVQVKSAAAWANRELGVLSAEKADAIMAACAEIDGGHLHDQFVVDLIQGGAGTSTNMNANEVIANLALEKLGHGKGEYQYLHPNDDVNRSQSTNDAYPTAVCLAVQFAAEPLEQAIRSLIASLEEKGREFGHIVKMGRTQLQDAVPMTLGQEFEAFAVNLAEDIDRLHEAGRLLCEVNLGGTAIGTGINAPAGYQQLAVRRLAELSGKPVVSASNLMEASSDMGAFVMFSGILKRFAIKLGKMCNDLRLLSSGPRTGLGEILLPPMQPGSSIMPGKVNPVIPEAVNQTAYQVIAADLAVTLAAEAGQLQLNAMEPMIVYNLLNSIKMLTSACTMLETRCITGIRANEEQCARHLDNSIGIVTALVPHIGYSNSTRIAARALNSGSTVRELVLEEGLLPEAQLDAILSPLAMLAPVAAAS</sequence>
<dbReference type="PANTHER" id="PTHR42696:SF2">
    <property type="entry name" value="ASPARTATE AMMONIA-LYASE"/>
    <property type="match status" value="1"/>
</dbReference>
<accession>A0ABS6MBK2</accession>
<dbReference type="InterPro" id="IPR051546">
    <property type="entry name" value="Aspartate_Ammonia-Lyase"/>
</dbReference>
<keyword evidence="1" id="KW-0456">Lyase</keyword>
<evidence type="ECO:0000256" key="1">
    <source>
        <dbReference type="ARBA" id="ARBA00023239"/>
    </source>
</evidence>
<dbReference type="RefSeq" id="WP_217335168.1">
    <property type="nucleotide sequence ID" value="NZ_JAHQZT010000011.1"/>
</dbReference>
<dbReference type="InterPro" id="IPR020557">
    <property type="entry name" value="Fumarate_lyase_CS"/>
</dbReference>
<feature type="domain" description="Fumarate lyase N-terminal" evidence="2">
    <location>
        <begin position="12"/>
        <end position="341"/>
    </location>
</feature>
<comment type="caution">
    <text evidence="4">The sequence shown here is derived from an EMBL/GenBank/DDBJ whole genome shotgun (WGS) entry which is preliminary data.</text>
</comment>
<dbReference type="NCBIfam" id="NF008909">
    <property type="entry name" value="PRK12273.1"/>
    <property type="match status" value="1"/>
</dbReference>
<evidence type="ECO:0000313" key="4">
    <source>
        <dbReference type="EMBL" id="MBV0933697.1"/>
    </source>
</evidence>
<feature type="domain" description="Fumarase C C-terminal" evidence="3">
    <location>
        <begin position="408"/>
        <end position="460"/>
    </location>
</feature>
<dbReference type="PROSITE" id="PS00163">
    <property type="entry name" value="FUMARATE_LYASES"/>
    <property type="match status" value="1"/>
</dbReference>
<dbReference type="PANTHER" id="PTHR42696">
    <property type="entry name" value="ASPARTATE AMMONIA-LYASE"/>
    <property type="match status" value="1"/>
</dbReference>
<reference evidence="4 5" key="1">
    <citation type="submission" date="2021-06" db="EMBL/GenBank/DDBJ databases">
        <title>Bacterium isolated from marine sediment.</title>
        <authorList>
            <person name="Zhu K.-L."/>
            <person name="Du Z.-J."/>
            <person name="Liang Q.-Y."/>
        </authorList>
    </citation>
    <scope>NUCLEOTIDE SEQUENCE [LARGE SCALE GENOMIC DNA]</scope>
    <source>
        <strain evidence="4 5">A346</strain>
    </source>
</reference>